<dbReference type="SUPFAM" id="SSF102829">
    <property type="entry name" value="Cell division protein ZapA-like"/>
    <property type="match status" value="1"/>
</dbReference>
<evidence type="ECO:0000256" key="5">
    <source>
        <dbReference type="ARBA" id="ARBA00023210"/>
    </source>
</evidence>
<evidence type="ECO:0000313" key="10">
    <source>
        <dbReference type="EMBL" id="WDI32407.1"/>
    </source>
</evidence>
<evidence type="ECO:0000256" key="7">
    <source>
        <dbReference type="ARBA" id="ARBA00024910"/>
    </source>
</evidence>
<protein>
    <recommendedName>
        <fullName evidence="2">Cell division protein ZapA</fullName>
    </recommendedName>
    <alternativeName>
        <fullName evidence="9">Z ring-associated protein ZapA</fullName>
    </alternativeName>
</protein>
<dbReference type="Proteomes" id="UP001214043">
    <property type="component" value="Chromosome"/>
</dbReference>
<dbReference type="AlphaFoldDB" id="A0AAE9ZH35"/>
<dbReference type="GO" id="GO:0005829">
    <property type="term" value="C:cytosol"/>
    <property type="evidence" value="ECO:0007669"/>
    <property type="project" value="TreeGrafter"/>
</dbReference>
<dbReference type="InterPro" id="IPR007838">
    <property type="entry name" value="Cell_div_ZapA-like"/>
</dbReference>
<evidence type="ECO:0000256" key="2">
    <source>
        <dbReference type="ARBA" id="ARBA00015195"/>
    </source>
</evidence>
<evidence type="ECO:0000256" key="9">
    <source>
        <dbReference type="ARBA" id="ARBA00033158"/>
    </source>
</evidence>
<dbReference type="RefSeq" id="WP_274494328.1">
    <property type="nucleotide sequence ID" value="NZ_CP118166.1"/>
</dbReference>
<accession>A0AAE9ZH35</accession>
<evidence type="ECO:0000256" key="8">
    <source>
        <dbReference type="ARBA" id="ARBA00026068"/>
    </source>
</evidence>
<reference evidence="10" key="1">
    <citation type="submission" date="2023-02" db="EMBL/GenBank/DDBJ databases">
        <title>Genome sequence of Hyphococcus flavus.</title>
        <authorList>
            <person name="Rong J.-C."/>
            <person name="Zhao Q."/>
            <person name="Yi M."/>
            <person name="Wu J.-Y."/>
        </authorList>
    </citation>
    <scope>NUCLEOTIDE SEQUENCE</scope>
    <source>
        <strain evidence="10">MCCC 1K03223</strain>
    </source>
</reference>
<evidence type="ECO:0000256" key="3">
    <source>
        <dbReference type="ARBA" id="ARBA00022490"/>
    </source>
</evidence>
<dbReference type="PANTHER" id="PTHR34981:SF1">
    <property type="entry name" value="CELL DIVISION PROTEIN ZAPA"/>
    <property type="match status" value="1"/>
</dbReference>
<keyword evidence="6" id="KW-0131">Cell cycle</keyword>
<dbReference type="GO" id="GO:0000921">
    <property type="term" value="P:septin ring assembly"/>
    <property type="evidence" value="ECO:0007669"/>
    <property type="project" value="TreeGrafter"/>
</dbReference>
<evidence type="ECO:0000256" key="4">
    <source>
        <dbReference type="ARBA" id="ARBA00022618"/>
    </source>
</evidence>
<dbReference type="GO" id="GO:0000917">
    <property type="term" value="P:division septum assembly"/>
    <property type="evidence" value="ECO:0007669"/>
    <property type="project" value="UniProtKB-KW"/>
</dbReference>
<evidence type="ECO:0000313" key="11">
    <source>
        <dbReference type="Proteomes" id="UP001214043"/>
    </source>
</evidence>
<proteinExistence type="predicted"/>
<dbReference type="KEGG" id="hfl:PUV54_04265"/>
<dbReference type="Pfam" id="PF05164">
    <property type="entry name" value="ZapA"/>
    <property type="match status" value="1"/>
</dbReference>
<dbReference type="InterPro" id="IPR036192">
    <property type="entry name" value="Cell_div_ZapA-like_sf"/>
</dbReference>
<comment type="subcellular location">
    <subcellularLocation>
        <location evidence="1">Cytoplasm</location>
    </subcellularLocation>
</comment>
<keyword evidence="4 10" id="KW-0132">Cell division</keyword>
<sequence>MSQVEININGRQYKVTCEEGQEDRLRRIAKYFDKRVTVMADDLGKITDERLMLLAALTVCDELFEARESAEDYESAGDTLDPDTIGGASRAIDAAAHRVSEMAARLEDA</sequence>
<dbReference type="GO" id="GO:0032153">
    <property type="term" value="C:cell division site"/>
    <property type="evidence" value="ECO:0007669"/>
    <property type="project" value="TreeGrafter"/>
</dbReference>
<dbReference type="InterPro" id="IPR042233">
    <property type="entry name" value="Cell_div_ZapA_N"/>
</dbReference>
<evidence type="ECO:0000256" key="6">
    <source>
        <dbReference type="ARBA" id="ARBA00023306"/>
    </source>
</evidence>
<evidence type="ECO:0000256" key="1">
    <source>
        <dbReference type="ARBA" id="ARBA00004496"/>
    </source>
</evidence>
<keyword evidence="5" id="KW-0717">Septation</keyword>
<dbReference type="PANTHER" id="PTHR34981">
    <property type="entry name" value="CELL DIVISION PROTEIN ZAPA"/>
    <property type="match status" value="1"/>
</dbReference>
<keyword evidence="3" id="KW-0963">Cytoplasm</keyword>
<dbReference type="Gene3D" id="3.30.160.880">
    <property type="entry name" value="Cell division protein ZapA protomer, N-terminal domain"/>
    <property type="match status" value="1"/>
</dbReference>
<organism evidence="10 11">
    <name type="scientific">Hyphococcus flavus</name>
    <dbReference type="NCBI Taxonomy" id="1866326"/>
    <lineage>
        <taxon>Bacteria</taxon>
        <taxon>Pseudomonadati</taxon>
        <taxon>Pseudomonadota</taxon>
        <taxon>Alphaproteobacteria</taxon>
        <taxon>Parvularculales</taxon>
        <taxon>Parvularculaceae</taxon>
        <taxon>Hyphococcus</taxon>
    </lineage>
</organism>
<comment type="function">
    <text evidence="7">Activator of cell division through the inhibition of FtsZ GTPase activity, therefore promoting FtsZ assembly into bundles of protofilaments necessary for the formation of the division Z ring. It is recruited early at mid-cell but it is not essential for cell division.</text>
</comment>
<gene>
    <name evidence="10" type="ORF">PUV54_04265</name>
</gene>
<keyword evidence="11" id="KW-1185">Reference proteome</keyword>
<dbReference type="EMBL" id="CP118166">
    <property type="protein sequence ID" value="WDI32407.1"/>
    <property type="molecule type" value="Genomic_DNA"/>
</dbReference>
<dbReference type="GO" id="GO:0030428">
    <property type="term" value="C:cell septum"/>
    <property type="evidence" value="ECO:0007669"/>
    <property type="project" value="TreeGrafter"/>
</dbReference>
<dbReference type="GO" id="GO:0043093">
    <property type="term" value="P:FtsZ-dependent cytokinesis"/>
    <property type="evidence" value="ECO:0007669"/>
    <property type="project" value="TreeGrafter"/>
</dbReference>
<name>A0AAE9ZH35_9PROT</name>
<comment type="subunit">
    <text evidence="8">Homodimer. Interacts with FtsZ.</text>
</comment>